<gene>
    <name evidence="2" type="ORF">PACLA_8A011852</name>
</gene>
<dbReference type="SUPFAM" id="SSF47661">
    <property type="entry name" value="t-snare proteins"/>
    <property type="match status" value="1"/>
</dbReference>
<dbReference type="GO" id="GO:0048278">
    <property type="term" value="P:vesicle docking"/>
    <property type="evidence" value="ECO:0007669"/>
    <property type="project" value="TreeGrafter"/>
</dbReference>
<dbReference type="InterPro" id="IPR059001">
    <property type="entry name" value="STX17_N"/>
</dbReference>
<evidence type="ECO:0000256" key="1">
    <source>
        <dbReference type="ARBA" id="ARBA00009063"/>
    </source>
</evidence>
<dbReference type="InterPro" id="IPR000727">
    <property type="entry name" value="T_SNARE_dom"/>
</dbReference>
<dbReference type="InterPro" id="IPR045242">
    <property type="entry name" value="Syntaxin"/>
</dbReference>
<dbReference type="GO" id="GO:0012505">
    <property type="term" value="C:endomembrane system"/>
    <property type="evidence" value="ECO:0007669"/>
    <property type="project" value="TreeGrafter"/>
</dbReference>
<name>A0A6S7HX48_PARCT</name>
<dbReference type="GO" id="GO:0006887">
    <property type="term" value="P:exocytosis"/>
    <property type="evidence" value="ECO:0007669"/>
    <property type="project" value="TreeGrafter"/>
</dbReference>
<dbReference type="OrthoDB" id="10035606at2759"/>
<comment type="similarity">
    <text evidence="1">Belongs to the syntaxin family.</text>
</comment>
<organism evidence="2 3">
    <name type="scientific">Paramuricea clavata</name>
    <name type="common">Red gorgonian</name>
    <name type="synonym">Violescent sea-whip</name>
    <dbReference type="NCBI Taxonomy" id="317549"/>
    <lineage>
        <taxon>Eukaryota</taxon>
        <taxon>Metazoa</taxon>
        <taxon>Cnidaria</taxon>
        <taxon>Anthozoa</taxon>
        <taxon>Octocorallia</taxon>
        <taxon>Malacalcyonacea</taxon>
        <taxon>Plexauridae</taxon>
        <taxon>Paramuricea</taxon>
    </lineage>
</organism>
<dbReference type="Gene3D" id="1.20.5.110">
    <property type="match status" value="1"/>
</dbReference>
<reference evidence="2" key="1">
    <citation type="submission" date="2020-04" db="EMBL/GenBank/DDBJ databases">
        <authorList>
            <person name="Alioto T."/>
            <person name="Alioto T."/>
            <person name="Gomez Garrido J."/>
        </authorList>
    </citation>
    <scope>NUCLEOTIDE SEQUENCE</scope>
    <source>
        <strain evidence="2">A484AB</strain>
    </source>
</reference>
<protein>
    <submittedName>
        <fullName evidence="2">Syntaxin-17 isoform X1</fullName>
    </submittedName>
</protein>
<evidence type="ECO:0000313" key="2">
    <source>
        <dbReference type="EMBL" id="CAB4010036.1"/>
    </source>
</evidence>
<proteinExistence type="inferred from homology"/>
<dbReference type="EMBL" id="CACRXK020006657">
    <property type="protein sequence ID" value="CAB4010036.1"/>
    <property type="molecule type" value="Genomic_DNA"/>
</dbReference>
<dbReference type="Pfam" id="PF26585">
    <property type="entry name" value="STX17_N"/>
    <property type="match status" value="2"/>
</dbReference>
<dbReference type="GO" id="GO:0005886">
    <property type="term" value="C:plasma membrane"/>
    <property type="evidence" value="ECO:0007669"/>
    <property type="project" value="TreeGrafter"/>
</dbReference>
<dbReference type="GO" id="GO:0000149">
    <property type="term" value="F:SNARE binding"/>
    <property type="evidence" value="ECO:0007669"/>
    <property type="project" value="TreeGrafter"/>
</dbReference>
<dbReference type="Proteomes" id="UP001152795">
    <property type="component" value="Unassembled WGS sequence"/>
</dbReference>
<dbReference type="PANTHER" id="PTHR19957:SF139">
    <property type="entry name" value="SYNTAXIN-17"/>
    <property type="match status" value="1"/>
</dbReference>
<accession>A0A6S7HX48</accession>
<dbReference type="GO" id="GO:0006906">
    <property type="term" value="P:vesicle fusion"/>
    <property type="evidence" value="ECO:0007669"/>
    <property type="project" value="TreeGrafter"/>
</dbReference>
<dbReference type="GO" id="GO:0005484">
    <property type="term" value="F:SNAP receptor activity"/>
    <property type="evidence" value="ECO:0007669"/>
    <property type="project" value="TreeGrafter"/>
</dbReference>
<keyword evidence="3" id="KW-1185">Reference proteome</keyword>
<dbReference type="SMART" id="SM00397">
    <property type="entry name" value="t_SNARE"/>
    <property type="match status" value="1"/>
</dbReference>
<evidence type="ECO:0000313" key="3">
    <source>
        <dbReference type="Proteomes" id="UP001152795"/>
    </source>
</evidence>
<dbReference type="InterPro" id="IPR010989">
    <property type="entry name" value="SNARE"/>
</dbReference>
<dbReference type="AlphaFoldDB" id="A0A6S7HX48"/>
<sequence length="448" mass="50460">MASFEKSRGSPKANKDPEHKLPLKRFEPAIYRFTKIAIPTDLDRLERHKYNIEKYVKWKNWSKFDVERINAERTIKQLKANIQDINNIRTQVAANEVAEFDNKINVVKNKALEEISSLQDLIESSEDGKDDNDGSVGKLSLSPTRSDADFPLVPDSDKTVLAVGEMETKSSSKAKLYRFDVTLRTFTRITIPTALERLRMHCHNMEKYYEERLWRELNAEQVNAGITVQHLKKSIEDMETTRKQVPVNALVEFDRRVGPSYDRASAAIDSFMKFQTKYKPAAPHVTAEKNVNEDDRMGIEMHGKLLNQEITPDEATVHSWDDLQKSLVELNDVIHEFSHLVHEQQSAVDSIETNIEHAQVNIHDATQELGRAAKLQGMILPVIGAVVGGVVGGPVGLLAGFKAATVLTAVGGGVIGYKATSYIKDKREEAVDSELERLTDRNNPNDDN</sequence>
<dbReference type="GO" id="GO:0006886">
    <property type="term" value="P:intracellular protein transport"/>
    <property type="evidence" value="ECO:0007669"/>
    <property type="project" value="TreeGrafter"/>
</dbReference>
<dbReference type="PANTHER" id="PTHR19957">
    <property type="entry name" value="SYNTAXIN"/>
    <property type="match status" value="1"/>
</dbReference>
<dbReference type="PROSITE" id="PS50192">
    <property type="entry name" value="T_SNARE"/>
    <property type="match status" value="1"/>
</dbReference>
<comment type="caution">
    <text evidence="2">The sequence shown here is derived from an EMBL/GenBank/DDBJ whole genome shotgun (WGS) entry which is preliminary data.</text>
</comment>
<dbReference type="GO" id="GO:0031201">
    <property type="term" value="C:SNARE complex"/>
    <property type="evidence" value="ECO:0007669"/>
    <property type="project" value="TreeGrafter"/>
</dbReference>